<keyword evidence="4 6" id="KW-1133">Transmembrane helix</keyword>
<evidence type="ECO:0000256" key="5">
    <source>
        <dbReference type="ARBA" id="ARBA00023136"/>
    </source>
</evidence>
<feature type="domain" description="Major facilitator superfamily (MFS) profile" evidence="7">
    <location>
        <begin position="17"/>
        <end position="403"/>
    </location>
</feature>
<evidence type="ECO:0000313" key="9">
    <source>
        <dbReference type="Proteomes" id="UP000539372"/>
    </source>
</evidence>
<dbReference type="SUPFAM" id="SSF103473">
    <property type="entry name" value="MFS general substrate transporter"/>
    <property type="match status" value="1"/>
</dbReference>
<keyword evidence="3 6" id="KW-0812">Transmembrane</keyword>
<feature type="transmembrane region" description="Helical" evidence="6">
    <location>
        <begin position="376"/>
        <end position="399"/>
    </location>
</feature>
<dbReference type="InterPro" id="IPR036259">
    <property type="entry name" value="MFS_trans_sf"/>
</dbReference>
<organism evidence="8 9">
    <name type="scientific">Pacificispira spongiicola</name>
    <dbReference type="NCBI Taxonomy" id="2729598"/>
    <lineage>
        <taxon>Bacteria</taxon>
        <taxon>Pseudomonadati</taxon>
        <taxon>Pseudomonadota</taxon>
        <taxon>Alphaproteobacteria</taxon>
        <taxon>Rhodospirillales</taxon>
        <taxon>Rhodospirillaceae</taxon>
        <taxon>Pacificispira</taxon>
    </lineage>
</organism>
<feature type="transmembrane region" description="Helical" evidence="6">
    <location>
        <begin position="18"/>
        <end position="35"/>
    </location>
</feature>
<feature type="transmembrane region" description="Helical" evidence="6">
    <location>
        <begin position="258"/>
        <end position="277"/>
    </location>
</feature>
<evidence type="ECO:0000256" key="3">
    <source>
        <dbReference type="ARBA" id="ARBA00022692"/>
    </source>
</evidence>
<feature type="transmembrane region" description="Helical" evidence="6">
    <location>
        <begin position="284"/>
        <end position="304"/>
    </location>
</feature>
<keyword evidence="2" id="KW-1003">Cell membrane</keyword>
<evidence type="ECO:0000256" key="6">
    <source>
        <dbReference type="SAM" id="Phobius"/>
    </source>
</evidence>
<feature type="transmembrane region" description="Helical" evidence="6">
    <location>
        <begin position="218"/>
        <end position="238"/>
    </location>
</feature>
<dbReference type="GO" id="GO:0022857">
    <property type="term" value="F:transmembrane transporter activity"/>
    <property type="evidence" value="ECO:0007669"/>
    <property type="project" value="InterPro"/>
</dbReference>
<feature type="transmembrane region" description="Helical" evidence="6">
    <location>
        <begin position="55"/>
        <end position="72"/>
    </location>
</feature>
<dbReference type="InterPro" id="IPR020846">
    <property type="entry name" value="MFS_dom"/>
</dbReference>
<dbReference type="EMBL" id="JABBNT010000003">
    <property type="protein sequence ID" value="NMM45023.1"/>
    <property type="molecule type" value="Genomic_DNA"/>
</dbReference>
<dbReference type="RefSeq" id="WP_169625399.1">
    <property type="nucleotide sequence ID" value="NZ_JABBNT010000003.1"/>
</dbReference>
<dbReference type="PANTHER" id="PTHR43124:SF3">
    <property type="entry name" value="CHLORAMPHENICOL EFFLUX PUMP RV0191"/>
    <property type="match status" value="1"/>
</dbReference>
<keyword evidence="5 6" id="KW-0472">Membrane</keyword>
<dbReference type="Gene3D" id="1.20.1250.20">
    <property type="entry name" value="MFS general substrate transporter like domains"/>
    <property type="match status" value="2"/>
</dbReference>
<gene>
    <name evidence="8" type="ORF">HH303_11080</name>
</gene>
<comment type="caution">
    <text evidence="8">The sequence shown here is derived from an EMBL/GenBank/DDBJ whole genome shotgun (WGS) entry which is preliminary data.</text>
</comment>
<comment type="subcellular location">
    <subcellularLocation>
        <location evidence="1">Cell membrane</location>
        <topology evidence="1">Multi-pass membrane protein</topology>
    </subcellularLocation>
</comment>
<feature type="transmembrane region" description="Helical" evidence="6">
    <location>
        <begin position="172"/>
        <end position="191"/>
    </location>
</feature>
<evidence type="ECO:0000256" key="2">
    <source>
        <dbReference type="ARBA" id="ARBA00022475"/>
    </source>
</evidence>
<reference evidence="8 9" key="1">
    <citation type="submission" date="2020-04" db="EMBL/GenBank/DDBJ databases">
        <title>Rhodospirillaceae bacterium KN72 isolated from deep sea.</title>
        <authorList>
            <person name="Zhang D.-C."/>
        </authorList>
    </citation>
    <scope>NUCLEOTIDE SEQUENCE [LARGE SCALE GENOMIC DNA]</scope>
    <source>
        <strain evidence="8 9">KN72</strain>
    </source>
</reference>
<feature type="transmembrane region" description="Helical" evidence="6">
    <location>
        <begin position="310"/>
        <end position="331"/>
    </location>
</feature>
<evidence type="ECO:0000256" key="1">
    <source>
        <dbReference type="ARBA" id="ARBA00004651"/>
    </source>
</evidence>
<dbReference type="PROSITE" id="PS50850">
    <property type="entry name" value="MFS"/>
    <property type="match status" value="1"/>
</dbReference>
<evidence type="ECO:0000313" key="8">
    <source>
        <dbReference type="EMBL" id="NMM45023.1"/>
    </source>
</evidence>
<name>A0A7Y0HFW2_9PROT</name>
<feature type="transmembrane region" description="Helical" evidence="6">
    <location>
        <begin position="144"/>
        <end position="166"/>
    </location>
</feature>
<feature type="transmembrane region" description="Helical" evidence="6">
    <location>
        <begin position="84"/>
        <end position="103"/>
    </location>
</feature>
<dbReference type="AlphaFoldDB" id="A0A7Y0HFW2"/>
<dbReference type="CDD" id="cd06174">
    <property type="entry name" value="MFS"/>
    <property type="match status" value="1"/>
</dbReference>
<dbReference type="Proteomes" id="UP000539372">
    <property type="component" value="Unassembled WGS sequence"/>
</dbReference>
<keyword evidence="9" id="KW-1185">Reference proteome</keyword>
<dbReference type="InterPro" id="IPR050189">
    <property type="entry name" value="MFS_Efflux_Transporters"/>
</dbReference>
<protein>
    <submittedName>
        <fullName evidence="8">MFS transporter</fullName>
    </submittedName>
</protein>
<sequence length="406" mass="42772">MQTDTQSQAPAGERHTDWIGLYFGLLVAIFAAFVQFKLPPVLPEMLVLFRYRPEIAGGFMSIFAVVGLLASVKIGRLMQRQATAAWLVGACLLVGLGAVPILIFPEWDLAVLAGRGVEGMAMAILAIAGPTLMTRNAAPRHLPIAMALAATWIPLGGLLATIVARLSGTWAAVWWVGLGLAVLVALTTLALNRNGGRRIALPTAKGGAQDLSPSDRRMLTLVAVCFAFWALQNLSVLSWVPEYLVSNRGLPDSTAKELYGVLVIVVAMSNLFAAVPLRLGVPIVPLLATVLVGQGLVLLIGPSAGTDWTGLLAIIVYALIAGITPTCIFALPDALLGENRTGSAAFGLLMTGRNLGVLVGPVFIGWVGASAWGWQAAWWSAAASTLCAMLASLVLLFVAKRVRRAP</sequence>
<dbReference type="InterPro" id="IPR011701">
    <property type="entry name" value="MFS"/>
</dbReference>
<evidence type="ECO:0000259" key="7">
    <source>
        <dbReference type="PROSITE" id="PS50850"/>
    </source>
</evidence>
<evidence type="ECO:0000256" key="4">
    <source>
        <dbReference type="ARBA" id="ARBA00022989"/>
    </source>
</evidence>
<dbReference type="PANTHER" id="PTHR43124">
    <property type="entry name" value="PURINE EFFLUX PUMP PBUE"/>
    <property type="match status" value="1"/>
</dbReference>
<dbReference type="Pfam" id="PF07690">
    <property type="entry name" value="MFS_1"/>
    <property type="match status" value="1"/>
</dbReference>
<feature type="transmembrane region" description="Helical" evidence="6">
    <location>
        <begin position="109"/>
        <end position="132"/>
    </location>
</feature>
<proteinExistence type="predicted"/>
<dbReference type="GO" id="GO:0005886">
    <property type="term" value="C:plasma membrane"/>
    <property type="evidence" value="ECO:0007669"/>
    <property type="project" value="UniProtKB-SubCell"/>
</dbReference>
<accession>A0A7Y0HFW2</accession>
<feature type="transmembrane region" description="Helical" evidence="6">
    <location>
        <begin position="343"/>
        <end position="364"/>
    </location>
</feature>